<dbReference type="RefSeq" id="WP_222579129.1">
    <property type="nucleotide sequence ID" value="NZ_JAHVHU010000005.1"/>
</dbReference>
<feature type="chain" id="PRO_5037475929" evidence="2">
    <location>
        <begin position="25"/>
        <end position="564"/>
    </location>
</feature>
<dbReference type="EMBL" id="JAHVHU010000005">
    <property type="protein sequence ID" value="MBY5957611.1"/>
    <property type="molecule type" value="Genomic_DNA"/>
</dbReference>
<comment type="caution">
    <text evidence="3">The sequence shown here is derived from an EMBL/GenBank/DDBJ whole genome shotgun (WGS) entry which is preliminary data.</text>
</comment>
<gene>
    <name evidence="3" type="ORF">KUV50_05660</name>
</gene>
<evidence type="ECO:0000256" key="1">
    <source>
        <dbReference type="PROSITE-ProRule" id="PRU00339"/>
    </source>
</evidence>
<dbReference type="Gene3D" id="1.25.40.10">
    <property type="entry name" value="Tetratricopeptide repeat domain"/>
    <property type="match status" value="2"/>
</dbReference>
<keyword evidence="2" id="KW-0732">Signal</keyword>
<accession>A0A953LAI6</accession>
<feature type="signal peptide" evidence="2">
    <location>
        <begin position="1"/>
        <end position="24"/>
    </location>
</feature>
<evidence type="ECO:0000256" key="2">
    <source>
        <dbReference type="SAM" id="SignalP"/>
    </source>
</evidence>
<dbReference type="InterPro" id="IPR019734">
    <property type="entry name" value="TPR_rpt"/>
</dbReference>
<dbReference type="Proteomes" id="UP000753961">
    <property type="component" value="Unassembled WGS sequence"/>
</dbReference>
<feature type="repeat" description="TPR" evidence="1">
    <location>
        <begin position="208"/>
        <end position="241"/>
    </location>
</feature>
<organism evidence="3 4">
    <name type="scientific">Membranihabitans marinus</name>
    <dbReference type="NCBI Taxonomy" id="1227546"/>
    <lineage>
        <taxon>Bacteria</taxon>
        <taxon>Pseudomonadati</taxon>
        <taxon>Bacteroidota</taxon>
        <taxon>Saprospiria</taxon>
        <taxon>Saprospirales</taxon>
        <taxon>Saprospiraceae</taxon>
        <taxon>Membranihabitans</taxon>
    </lineage>
</organism>
<dbReference type="AlphaFoldDB" id="A0A953LAI6"/>
<reference evidence="3" key="1">
    <citation type="submission" date="2021-06" db="EMBL/GenBank/DDBJ databases">
        <title>44 bacteria genomes isolated from Dapeng, Shenzhen.</title>
        <authorList>
            <person name="Zheng W."/>
            <person name="Yu S."/>
            <person name="Huang Y."/>
        </authorList>
    </citation>
    <scope>NUCLEOTIDE SEQUENCE</scope>
    <source>
        <strain evidence="3">DP5N28-2</strain>
    </source>
</reference>
<evidence type="ECO:0000313" key="4">
    <source>
        <dbReference type="Proteomes" id="UP000753961"/>
    </source>
</evidence>
<dbReference type="SUPFAM" id="SSF48452">
    <property type="entry name" value="TPR-like"/>
    <property type="match status" value="1"/>
</dbReference>
<dbReference type="PANTHER" id="PTHR12558">
    <property type="entry name" value="CELL DIVISION CYCLE 16,23,27"/>
    <property type="match status" value="1"/>
</dbReference>
<dbReference type="InterPro" id="IPR011990">
    <property type="entry name" value="TPR-like_helical_dom_sf"/>
</dbReference>
<dbReference type="SUPFAM" id="SSF81901">
    <property type="entry name" value="HCP-like"/>
    <property type="match status" value="1"/>
</dbReference>
<proteinExistence type="predicted"/>
<name>A0A953LAI6_9BACT</name>
<evidence type="ECO:0000313" key="3">
    <source>
        <dbReference type="EMBL" id="MBY5957611.1"/>
    </source>
</evidence>
<dbReference type="Pfam" id="PF14559">
    <property type="entry name" value="TPR_19"/>
    <property type="match status" value="1"/>
</dbReference>
<dbReference type="PANTHER" id="PTHR12558:SF13">
    <property type="entry name" value="CELL DIVISION CYCLE PROTEIN 27 HOMOLOG"/>
    <property type="match status" value="1"/>
</dbReference>
<keyword evidence="4" id="KW-1185">Reference proteome</keyword>
<protein>
    <submittedName>
        <fullName evidence="3">Tetratricopeptide repeat protein</fullName>
    </submittedName>
</protein>
<dbReference type="PROSITE" id="PS50005">
    <property type="entry name" value="TPR"/>
    <property type="match status" value="1"/>
</dbReference>
<dbReference type="SMART" id="SM00028">
    <property type="entry name" value="TPR"/>
    <property type="match status" value="6"/>
</dbReference>
<sequence length="564" mass="65171">MKQIVNKHILLLCFILFYLSPAVSQDFLVQDTENDLDRQTRFIEAQGEIIIGNADGAIEIYKNLLKKDVNDHEAAFFLGKLYLNQKDLINSIKYFSLALANEKENPWYYIWAADAYLKNDQFDQATKTLENLVHQFPDEKEYYDRLEYLYRDSRQYRKQIKLLDRMIERFGFHKNDVLGQVQAYENLDKPEKALELLTELSERFPRDLFILNMLANYYEKNGNEDSALQVYKQILSVNPNDSRANLAVVESNNQDDTSETGKLLGKKAFFQNGNIDFDTQFSEILSYFQQDLSTLPEDELDALNQVSIWLLQSHPDNPKALSLRADILAQMGMNAEAADYYIQTIEIHPDNYMVWEQLLWSLKELQRWDALNDYADEATLYFPNKAAIYLFKGEAGYHLGDAEEAVFDLETCQTLSGQDPVMNSNAQGLIGLVLCTNDKPQKADAAFAKARDILDKNPNIDYYESICLLQKGAADHALEVIEKALDKVPQKPEYLVQKAKILHRSGLYQKSLETLIPLTEKTTYFPVYQWIALNYKKLNQEENAQKYHKMAEKYGAPLQTQISN</sequence>
<dbReference type="Pfam" id="PF13432">
    <property type="entry name" value="TPR_16"/>
    <property type="match status" value="2"/>
</dbReference>
<keyword evidence="1" id="KW-0802">TPR repeat</keyword>